<dbReference type="AlphaFoldDB" id="A0AAW0RZ35"/>
<organism evidence="1 2">
    <name type="scientific">Beauveria asiatica</name>
    <dbReference type="NCBI Taxonomy" id="1069075"/>
    <lineage>
        <taxon>Eukaryota</taxon>
        <taxon>Fungi</taxon>
        <taxon>Dikarya</taxon>
        <taxon>Ascomycota</taxon>
        <taxon>Pezizomycotina</taxon>
        <taxon>Sordariomycetes</taxon>
        <taxon>Hypocreomycetidae</taxon>
        <taxon>Hypocreales</taxon>
        <taxon>Cordycipitaceae</taxon>
        <taxon>Beauveria</taxon>
    </lineage>
</organism>
<evidence type="ECO:0000313" key="1">
    <source>
        <dbReference type="EMBL" id="KAK8147121.1"/>
    </source>
</evidence>
<proteinExistence type="predicted"/>
<dbReference type="Proteomes" id="UP001397290">
    <property type="component" value="Unassembled WGS sequence"/>
</dbReference>
<gene>
    <name evidence="1" type="ORF">G3M48_002110</name>
</gene>
<protein>
    <submittedName>
        <fullName evidence="1">Uncharacterized protein</fullName>
    </submittedName>
</protein>
<accession>A0AAW0RZ35</accession>
<name>A0AAW0RZ35_9HYPO</name>
<sequence length="98" mass="10858">MAKRFLHVNKKLASVRNKVTKLSVEFFDGRTETFDALISTGGIFGLFPRTHSKMAFQPTPLRRLGSATAAKGMLMCCYDPAASADADAMRGLMVERWD</sequence>
<evidence type="ECO:0000313" key="2">
    <source>
        <dbReference type="Proteomes" id="UP001397290"/>
    </source>
</evidence>
<keyword evidence="2" id="KW-1185">Reference proteome</keyword>
<dbReference type="EMBL" id="JAAHCF010000169">
    <property type="protein sequence ID" value="KAK8147121.1"/>
    <property type="molecule type" value="Genomic_DNA"/>
</dbReference>
<comment type="caution">
    <text evidence="1">The sequence shown here is derived from an EMBL/GenBank/DDBJ whole genome shotgun (WGS) entry which is preliminary data.</text>
</comment>
<reference evidence="1 2" key="1">
    <citation type="submission" date="2020-02" db="EMBL/GenBank/DDBJ databases">
        <title>Comparative genomics of the hypocrealean fungal genus Beauvera.</title>
        <authorList>
            <person name="Showalter D.N."/>
            <person name="Bushley K.E."/>
            <person name="Rehner S.A."/>
        </authorList>
    </citation>
    <scope>NUCLEOTIDE SEQUENCE [LARGE SCALE GENOMIC DNA]</scope>
    <source>
        <strain evidence="1 2">ARSEF4384</strain>
    </source>
</reference>